<evidence type="ECO:0000313" key="1">
    <source>
        <dbReference type="EMBL" id="CCX14351.1"/>
    </source>
</evidence>
<accession>U4L8A7</accession>
<evidence type="ECO:0000313" key="2">
    <source>
        <dbReference type="Proteomes" id="UP000018144"/>
    </source>
</evidence>
<protein>
    <submittedName>
        <fullName evidence="1">Uncharacterized protein</fullName>
    </submittedName>
</protein>
<reference evidence="1 2" key="1">
    <citation type="journal article" date="2013" name="PLoS Genet.">
        <title>The genome and development-dependent transcriptomes of Pyronema confluens: a window into fungal evolution.</title>
        <authorList>
            <person name="Traeger S."/>
            <person name="Altegoer F."/>
            <person name="Freitag M."/>
            <person name="Gabaldon T."/>
            <person name="Kempken F."/>
            <person name="Kumar A."/>
            <person name="Marcet-Houben M."/>
            <person name="Poggeler S."/>
            <person name="Stajich J.E."/>
            <person name="Nowrousian M."/>
        </authorList>
    </citation>
    <scope>NUCLEOTIDE SEQUENCE [LARGE SCALE GENOMIC DNA]</scope>
    <source>
        <strain evidence="2">CBS 100304</strain>
        <tissue evidence="1">Vegetative mycelium</tissue>
    </source>
</reference>
<organism evidence="1 2">
    <name type="scientific">Pyronema omphalodes (strain CBS 100304)</name>
    <name type="common">Pyronema confluens</name>
    <dbReference type="NCBI Taxonomy" id="1076935"/>
    <lineage>
        <taxon>Eukaryota</taxon>
        <taxon>Fungi</taxon>
        <taxon>Dikarya</taxon>
        <taxon>Ascomycota</taxon>
        <taxon>Pezizomycotina</taxon>
        <taxon>Pezizomycetes</taxon>
        <taxon>Pezizales</taxon>
        <taxon>Pyronemataceae</taxon>
        <taxon>Pyronema</taxon>
    </lineage>
</organism>
<name>U4L8A7_PYROM</name>
<dbReference type="Proteomes" id="UP000018144">
    <property type="component" value="Unassembled WGS sequence"/>
</dbReference>
<dbReference type="EMBL" id="HF935952">
    <property type="protein sequence ID" value="CCX14351.1"/>
    <property type="molecule type" value="Genomic_DNA"/>
</dbReference>
<gene>
    <name evidence="1" type="ORF">PCON_13944</name>
</gene>
<keyword evidence="2" id="KW-1185">Reference proteome</keyword>
<dbReference type="AlphaFoldDB" id="U4L8A7"/>
<proteinExistence type="predicted"/>
<sequence>MGGTRCFSGPGTAAVSVILPSSCPELRAYQLLL</sequence>